<protein>
    <submittedName>
        <fullName evidence="6">LysR family transcriptional regulator</fullName>
    </submittedName>
</protein>
<comment type="caution">
    <text evidence="6">The sequence shown here is derived from an EMBL/GenBank/DDBJ whole genome shotgun (WGS) entry which is preliminary data.</text>
</comment>
<dbReference type="Proteomes" id="UP000297972">
    <property type="component" value="Unassembled WGS sequence"/>
</dbReference>
<dbReference type="FunFam" id="1.10.10.10:FF:000001">
    <property type="entry name" value="LysR family transcriptional regulator"/>
    <property type="match status" value="1"/>
</dbReference>
<evidence type="ECO:0000313" key="6">
    <source>
        <dbReference type="EMBL" id="TGN61748.1"/>
    </source>
</evidence>
<organism evidence="6 7">
    <name type="scientific">Paracoccus liaowanqingii</name>
    <dbReference type="NCBI Taxonomy" id="2560053"/>
    <lineage>
        <taxon>Bacteria</taxon>
        <taxon>Pseudomonadati</taxon>
        <taxon>Pseudomonadota</taxon>
        <taxon>Alphaproteobacteria</taxon>
        <taxon>Rhodobacterales</taxon>
        <taxon>Paracoccaceae</taxon>
        <taxon>Paracoccus</taxon>
    </lineage>
</organism>
<dbReference type="Pfam" id="PF00126">
    <property type="entry name" value="HTH_1"/>
    <property type="match status" value="1"/>
</dbReference>
<dbReference type="Pfam" id="PF03466">
    <property type="entry name" value="LysR_substrate"/>
    <property type="match status" value="1"/>
</dbReference>
<dbReference type="GO" id="GO:0043565">
    <property type="term" value="F:sequence-specific DNA binding"/>
    <property type="evidence" value="ECO:0007669"/>
    <property type="project" value="TreeGrafter"/>
</dbReference>
<evidence type="ECO:0000259" key="5">
    <source>
        <dbReference type="PROSITE" id="PS50931"/>
    </source>
</evidence>
<reference evidence="6 7" key="1">
    <citation type="submission" date="2019-03" db="EMBL/GenBank/DDBJ databases">
        <authorList>
            <person name="Li J."/>
        </authorList>
    </citation>
    <scope>NUCLEOTIDE SEQUENCE [LARGE SCALE GENOMIC DNA]</scope>
    <source>
        <strain evidence="6 7">3058</strain>
    </source>
</reference>
<evidence type="ECO:0000256" key="2">
    <source>
        <dbReference type="ARBA" id="ARBA00023015"/>
    </source>
</evidence>
<keyword evidence="3" id="KW-0238">DNA-binding</keyword>
<evidence type="ECO:0000256" key="4">
    <source>
        <dbReference type="ARBA" id="ARBA00023163"/>
    </source>
</evidence>
<dbReference type="PANTHER" id="PTHR30537:SF1">
    <property type="entry name" value="HTH-TYPE TRANSCRIPTIONAL REGULATOR PGRR"/>
    <property type="match status" value="1"/>
</dbReference>
<sequence length="292" mass="32320">MDLNLLPLLLAVAEERNFRAAADRLGVTRSAVSQGVRRLEDALGQQLVARTTRSVRLTEAGERLVESLRTPMGALQSALEARDEVPRGRLRLAVTSIAEEFLSGPLLARFAERYPAVTVDVTVTDEEFDIVPRGYDAGVRLGEVIEQDMIAVSIGGPQREIAAATTAYLARHGAPAHPRDLLAHRCIGWRPAPETAPWRWEFVENGRPFAVTVEPQVTTNDLRLMLRVALADGGITFGPWDCFKAHFDNGALVPLLGEYLPPFTGFSLYYPQRQHIAPKLRALVDHVRSWRG</sequence>
<dbReference type="Gene3D" id="3.40.190.290">
    <property type="match status" value="1"/>
</dbReference>
<dbReference type="PRINTS" id="PR00039">
    <property type="entry name" value="HTHLYSR"/>
</dbReference>
<dbReference type="PANTHER" id="PTHR30537">
    <property type="entry name" value="HTH-TYPE TRANSCRIPTIONAL REGULATOR"/>
    <property type="match status" value="1"/>
</dbReference>
<comment type="similarity">
    <text evidence="1">Belongs to the LysR transcriptional regulatory family.</text>
</comment>
<gene>
    <name evidence="6" type="ORF">E4L95_09285</name>
</gene>
<name>A0A4Z1C0E1_9RHOB</name>
<dbReference type="RefSeq" id="WP_135817380.1">
    <property type="nucleotide sequence ID" value="NZ_SRPG01000072.1"/>
</dbReference>
<dbReference type="GO" id="GO:0003700">
    <property type="term" value="F:DNA-binding transcription factor activity"/>
    <property type="evidence" value="ECO:0007669"/>
    <property type="project" value="InterPro"/>
</dbReference>
<dbReference type="AlphaFoldDB" id="A0A4Z1C0E1"/>
<dbReference type="Gene3D" id="1.10.10.10">
    <property type="entry name" value="Winged helix-like DNA-binding domain superfamily/Winged helix DNA-binding domain"/>
    <property type="match status" value="1"/>
</dbReference>
<dbReference type="GO" id="GO:0006351">
    <property type="term" value="P:DNA-templated transcription"/>
    <property type="evidence" value="ECO:0007669"/>
    <property type="project" value="TreeGrafter"/>
</dbReference>
<keyword evidence="2" id="KW-0805">Transcription regulation</keyword>
<dbReference type="SUPFAM" id="SSF53850">
    <property type="entry name" value="Periplasmic binding protein-like II"/>
    <property type="match status" value="1"/>
</dbReference>
<dbReference type="OrthoDB" id="9813056at2"/>
<evidence type="ECO:0000256" key="1">
    <source>
        <dbReference type="ARBA" id="ARBA00009437"/>
    </source>
</evidence>
<feature type="domain" description="HTH lysR-type" evidence="5">
    <location>
        <begin position="1"/>
        <end position="58"/>
    </location>
</feature>
<proteinExistence type="inferred from homology"/>
<evidence type="ECO:0000256" key="3">
    <source>
        <dbReference type="ARBA" id="ARBA00023125"/>
    </source>
</evidence>
<accession>A0A4Z1C0E1</accession>
<dbReference type="SUPFAM" id="SSF46785">
    <property type="entry name" value="Winged helix' DNA-binding domain"/>
    <property type="match status" value="1"/>
</dbReference>
<keyword evidence="7" id="KW-1185">Reference proteome</keyword>
<dbReference type="InterPro" id="IPR005119">
    <property type="entry name" value="LysR_subst-bd"/>
</dbReference>
<evidence type="ECO:0000313" key="7">
    <source>
        <dbReference type="Proteomes" id="UP000297972"/>
    </source>
</evidence>
<dbReference type="PROSITE" id="PS50931">
    <property type="entry name" value="HTH_LYSR"/>
    <property type="match status" value="1"/>
</dbReference>
<keyword evidence="4" id="KW-0804">Transcription</keyword>
<dbReference type="InterPro" id="IPR000847">
    <property type="entry name" value="LysR_HTH_N"/>
</dbReference>
<dbReference type="InterPro" id="IPR058163">
    <property type="entry name" value="LysR-type_TF_proteobact-type"/>
</dbReference>
<dbReference type="InterPro" id="IPR036388">
    <property type="entry name" value="WH-like_DNA-bd_sf"/>
</dbReference>
<dbReference type="EMBL" id="SRPG01000072">
    <property type="protein sequence ID" value="TGN61748.1"/>
    <property type="molecule type" value="Genomic_DNA"/>
</dbReference>
<dbReference type="InterPro" id="IPR036390">
    <property type="entry name" value="WH_DNA-bd_sf"/>
</dbReference>